<organism evidence="5 6">
    <name type="scientific">Sinorhizobium garamanticum</name>
    <dbReference type="NCBI Taxonomy" id="680247"/>
    <lineage>
        <taxon>Bacteria</taxon>
        <taxon>Pseudomonadati</taxon>
        <taxon>Pseudomonadota</taxon>
        <taxon>Alphaproteobacteria</taxon>
        <taxon>Hyphomicrobiales</taxon>
        <taxon>Rhizobiaceae</taxon>
        <taxon>Sinorhizobium/Ensifer group</taxon>
        <taxon>Sinorhizobium</taxon>
    </lineage>
</organism>
<evidence type="ECO:0000256" key="2">
    <source>
        <dbReference type="SAM" id="Phobius"/>
    </source>
</evidence>
<evidence type="ECO:0000313" key="5">
    <source>
        <dbReference type="EMBL" id="WEX91827.1"/>
    </source>
</evidence>
<dbReference type="PANTHER" id="PTHR23028:SF53">
    <property type="entry name" value="ACYL_TRANSF_3 DOMAIN-CONTAINING PROTEIN"/>
    <property type="match status" value="1"/>
</dbReference>
<feature type="transmembrane region" description="Helical" evidence="2">
    <location>
        <begin position="73"/>
        <end position="89"/>
    </location>
</feature>
<geneLocation type="plasmid" evidence="5 6">
    <name>unnamed</name>
</geneLocation>
<dbReference type="Proteomes" id="UP001229355">
    <property type="component" value="Plasmid unnamed"/>
</dbReference>
<protein>
    <submittedName>
        <fullName evidence="5">Acyltransferase</fullName>
    </submittedName>
</protein>
<keyword evidence="2" id="KW-0472">Membrane</keyword>
<feature type="transmembrane region" description="Helical" evidence="2">
    <location>
        <begin position="209"/>
        <end position="228"/>
    </location>
</feature>
<feature type="transmembrane region" description="Helical" evidence="2">
    <location>
        <begin position="240"/>
        <end position="257"/>
    </location>
</feature>
<dbReference type="InterPro" id="IPR002656">
    <property type="entry name" value="Acyl_transf_3_dom"/>
</dbReference>
<evidence type="ECO:0000259" key="4">
    <source>
        <dbReference type="Pfam" id="PF19040"/>
    </source>
</evidence>
<feature type="transmembrane region" description="Helical" evidence="2">
    <location>
        <begin position="278"/>
        <end position="299"/>
    </location>
</feature>
<accession>A0ABY8DPK0</accession>
<feature type="transmembrane region" description="Helical" evidence="2">
    <location>
        <begin position="118"/>
        <end position="141"/>
    </location>
</feature>
<name>A0ABY8DPK0_9HYPH</name>
<dbReference type="Pfam" id="PF19040">
    <property type="entry name" value="SGNH"/>
    <property type="match status" value="1"/>
</dbReference>
<keyword evidence="5" id="KW-0012">Acyltransferase</keyword>
<evidence type="ECO:0000259" key="3">
    <source>
        <dbReference type="Pfam" id="PF01757"/>
    </source>
</evidence>
<sequence length="577" mass="63599">MVRRTSRFVTVAVTCLVAYLLLIPSFLLDFSKSLLAASVFMSNMSFWKASGYFAADAIFRPLLHTWSLSVEEQYYLFMPVAAFIIYRYLGKRWLTILLPVILISFGLSVYATETAPSANFFVLPTRAWELLIGAALALGSIPAVRSSLLAEAIGILGLALIAFAVFAFDEAISFPGLNALYPCLGSALLIYVGKSPVQPFATRLLSQRPLVGIGLISFSLYLVHWPIVSFLRYQSLDNPTPMQVVSIIVASFALAYLSWRFVEQPFRKPNPAITQSRLLAGGVAAIALFAVAGAVGVAADGFPGRTRDFVEQKIAGHDQWNQGTCFLSDNPDYREWNAVACTLTAADGPEVLLWGDSFAAHYVPGIVENAERFPVRILQYTAAGCPPIVSYYSYARPRCADFNANALNIIKERNIRTVILTARWTDLQSRGLDQLQSTLAGLEPMGVKVYLIGQSPQFSTNVQVIAYTKGSRDPNAVDKWTVFFDPAINTELKQYAGVATFIDAMRICEGALCPYREKGEYLYEDAEHFSVKGSSQAVLAYFPLFDNPPVPARRSDKRQLPLENDLSRPVFEGGGKL</sequence>
<keyword evidence="2" id="KW-0812">Transmembrane</keyword>
<dbReference type="EMBL" id="CP120375">
    <property type="protein sequence ID" value="WEX91827.1"/>
    <property type="molecule type" value="Genomic_DNA"/>
</dbReference>
<dbReference type="InterPro" id="IPR050879">
    <property type="entry name" value="Acyltransferase_3"/>
</dbReference>
<feature type="domain" description="Acyltransferase 3" evidence="3">
    <location>
        <begin position="17"/>
        <end position="259"/>
    </location>
</feature>
<feature type="transmembrane region" description="Helical" evidence="2">
    <location>
        <begin position="179"/>
        <end position="197"/>
    </location>
</feature>
<dbReference type="Pfam" id="PF01757">
    <property type="entry name" value="Acyl_transf_3"/>
    <property type="match status" value="1"/>
</dbReference>
<dbReference type="InterPro" id="IPR043968">
    <property type="entry name" value="SGNH"/>
</dbReference>
<dbReference type="PANTHER" id="PTHR23028">
    <property type="entry name" value="ACETYLTRANSFERASE"/>
    <property type="match status" value="1"/>
</dbReference>
<keyword evidence="5" id="KW-0808">Transferase</keyword>
<gene>
    <name evidence="5" type="ORF">PZN02_006230</name>
</gene>
<evidence type="ECO:0000256" key="1">
    <source>
        <dbReference type="SAM" id="MobiDB-lite"/>
    </source>
</evidence>
<proteinExistence type="predicted"/>
<evidence type="ECO:0000313" key="6">
    <source>
        <dbReference type="Proteomes" id="UP001229355"/>
    </source>
</evidence>
<feature type="region of interest" description="Disordered" evidence="1">
    <location>
        <begin position="553"/>
        <end position="577"/>
    </location>
</feature>
<keyword evidence="6" id="KW-1185">Reference proteome</keyword>
<keyword evidence="5" id="KW-0614">Plasmid</keyword>
<keyword evidence="2" id="KW-1133">Transmembrane helix</keyword>
<reference evidence="5 6" key="1">
    <citation type="submission" date="2023-03" db="EMBL/GenBank/DDBJ databases">
        <authorList>
            <person name="Kaur S."/>
            <person name="Espinosa-Saiz D."/>
            <person name="Velazquez E."/>
            <person name="Menendez E."/>
            <person name="diCenzo G.C."/>
        </authorList>
    </citation>
    <scope>NUCLEOTIDE SEQUENCE [LARGE SCALE GENOMIC DNA]</scope>
    <source>
        <strain evidence="5 6">LMG 24692</strain>
        <plasmid evidence="5 6">unnamed</plasmid>
    </source>
</reference>
<feature type="domain" description="SGNH" evidence="4">
    <location>
        <begin position="337"/>
        <end position="536"/>
    </location>
</feature>
<feature type="transmembrane region" description="Helical" evidence="2">
    <location>
        <begin position="148"/>
        <end position="167"/>
    </location>
</feature>
<dbReference type="GO" id="GO:0016746">
    <property type="term" value="F:acyltransferase activity"/>
    <property type="evidence" value="ECO:0007669"/>
    <property type="project" value="UniProtKB-KW"/>
</dbReference>
<feature type="transmembrane region" description="Helical" evidence="2">
    <location>
        <begin position="96"/>
        <end position="112"/>
    </location>
</feature>